<sequence>MSMGPFRSIGLALLGATLSLPALPALAAAPESPPPTSSPPKSSPAAGDTAVAKAAPTDIIFNRVFIFFRNNEATLTPLMAKQVTRAAELAKQGGATRVKITGYSDDAKHAETLGQARADVVKDQLVKAGIAADMIQTQPRIKAPPPSDVGGPNPANHRVRIALIRALAAPVGPRDTAR</sequence>
<evidence type="ECO:0000256" key="3">
    <source>
        <dbReference type="SAM" id="SignalP"/>
    </source>
</evidence>
<feature type="chain" id="PRO_5035274050" description="OmpA-like domain-containing protein" evidence="3">
    <location>
        <begin position="28"/>
        <end position="178"/>
    </location>
</feature>
<dbReference type="Gene3D" id="3.30.1330.60">
    <property type="entry name" value="OmpA-like domain"/>
    <property type="match status" value="1"/>
</dbReference>
<dbReference type="InterPro" id="IPR006665">
    <property type="entry name" value="OmpA-like"/>
</dbReference>
<dbReference type="GO" id="GO:0016020">
    <property type="term" value="C:membrane"/>
    <property type="evidence" value="ECO:0007669"/>
    <property type="project" value="UniProtKB-UniRule"/>
</dbReference>
<evidence type="ECO:0000256" key="2">
    <source>
        <dbReference type="SAM" id="MobiDB-lite"/>
    </source>
</evidence>
<dbReference type="RefSeq" id="WP_189048441.1">
    <property type="nucleotide sequence ID" value="NZ_BMJQ01000009.1"/>
</dbReference>
<organism evidence="5 6">
    <name type="scientific">Aliidongia dinghuensis</name>
    <dbReference type="NCBI Taxonomy" id="1867774"/>
    <lineage>
        <taxon>Bacteria</taxon>
        <taxon>Pseudomonadati</taxon>
        <taxon>Pseudomonadota</taxon>
        <taxon>Alphaproteobacteria</taxon>
        <taxon>Rhodospirillales</taxon>
        <taxon>Dongiaceae</taxon>
        <taxon>Aliidongia</taxon>
    </lineage>
</organism>
<dbReference type="SUPFAM" id="SSF103088">
    <property type="entry name" value="OmpA-like"/>
    <property type="match status" value="1"/>
</dbReference>
<accession>A0A8J2YVG8</accession>
<feature type="signal peptide" evidence="3">
    <location>
        <begin position="1"/>
        <end position="27"/>
    </location>
</feature>
<dbReference type="Proteomes" id="UP000646365">
    <property type="component" value="Unassembled WGS sequence"/>
</dbReference>
<dbReference type="InterPro" id="IPR036737">
    <property type="entry name" value="OmpA-like_sf"/>
</dbReference>
<dbReference type="EMBL" id="BMJQ01000009">
    <property type="protein sequence ID" value="GGF27678.1"/>
    <property type="molecule type" value="Genomic_DNA"/>
</dbReference>
<dbReference type="Pfam" id="PF00691">
    <property type="entry name" value="OmpA"/>
    <property type="match status" value="1"/>
</dbReference>
<comment type="caution">
    <text evidence="5">The sequence shown here is derived from an EMBL/GenBank/DDBJ whole genome shotgun (WGS) entry which is preliminary data.</text>
</comment>
<evidence type="ECO:0000259" key="4">
    <source>
        <dbReference type="PROSITE" id="PS51123"/>
    </source>
</evidence>
<feature type="compositionally biased region" description="Pro residues" evidence="2">
    <location>
        <begin position="31"/>
        <end position="42"/>
    </location>
</feature>
<proteinExistence type="predicted"/>
<evidence type="ECO:0000313" key="6">
    <source>
        <dbReference type="Proteomes" id="UP000646365"/>
    </source>
</evidence>
<feature type="region of interest" description="Disordered" evidence="2">
    <location>
        <begin position="27"/>
        <end position="49"/>
    </location>
</feature>
<gene>
    <name evidence="5" type="ORF">GCM10011611_37130</name>
</gene>
<evidence type="ECO:0000313" key="5">
    <source>
        <dbReference type="EMBL" id="GGF27678.1"/>
    </source>
</evidence>
<feature type="domain" description="OmpA-like" evidence="4">
    <location>
        <begin position="55"/>
        <end position="169"/>
    </location>
</feature>
<name>A0A8J2YVG8_9PROT</name>
<protein>
    <recommendedName>
        <fullName evidence="4">OmpA-like domain-containing protein</fullName>
    </recommendedName>
</protein>
<dbReference type="AlphaFoldDB" id="A0A8J2YVG8"/>
<keyword evidence="1" id="KW-0472">Membrane</keyword>
<keyword evidence="6" id="KW-1185">Reference proteome</keyword>
<keyword evidence="3" id="KW-0732">Signal</keyword>
<dbReference type="PROSITE" id="PS51123">
    <property type="entry name" value="OMPA_2"/>
    <property type="match status" value="1"/>
</dbReference>
<reference evidence="5" key="2">
    <citation type="submission" date="2020-09" db="EMBL/GenBank/DDBJ databases">
        <authorList>
            <person name="Sun Q."/>
            <person name="Zhou Y."/>
        </authorList>
    </citation>
    <scope>NUCLEOTIDE SEQUENCE</scope>
    <source>
        <strain evidence="5">CGMCC 1.15725</strain>
    </source>
</reference>
<reference evidence="5" key="1">
    <citation type="journal article" date="2014" name="Int. J. Syst. Evol. Microbiol.">
        <title>Complete genome sequence of Corynebacterium casei LMG S-19264T (=DSM 44701T), isolated from a smear-ripened cheese.</title>
        <authorList>
            <consortium name="US DOE Joint Genome Institute (JGI-PGF)"/>
            <person name="Walter F."/>
            <person name="Albersmeier A."/>
            <person name="Kalinowski J."/>
            <person name="Ruckert C."/>
        </authorList>
    </citation>
    <scope>NUCLEOTIDE SEQUENCE</scope>
    <source>
        <strain evidence="5">CGMCC 1.15725</strain>
    </source>
</reference>
<evidence type="ECO:0000256" key="1">
    <source>
        <dbReference type="PROSITE-ProRule" id="PRU00473"/>
    </source>
</evidence>